<proteinExistence type="inferred from homology"/>
<protein>
    <recommendedName>
        <fullName evidence="4">Shugoshin C-terminal domain-containing protein</fullName>
    </recommendedName>
</protein>
<dbReference type="PANTHER" id="PTHR34373:SF8">
    <property type="entry name" value="SHUGOSHIN"/>
    <property type="match status" value="1"/>
</dbReference>
<feature type="region of interest" description="Disordered" evidence="3">
    <location>
        <begin position="229"/>
        <end position="276"/>
    </location>
</feature>
<dbReference type="GO" id="GO:0007059">
    <property type="term" value="P:chromosome segregation"/>
    <property type="evidence" value="ECO:0007669"/>
    <property type="project" value="UniProtKB-KW"/>
</dbReference>
<dbReference type="Pfam" id="PF07557">
    <property type="entry name" value="Shugoshin_C"/>
    <property type="match status" value="1"/>
</dbReference>
<feature type="compositionally biased region" description="Polar residues" evidence="3">
    <location>
        <begin position="179"/>
        <end position="188"/>
    </location>
</feature>
<keyword evidence="2" id="KW-0159">Chromosome partition</keyword>
<comment type="caution">
    <text evidence="5">The sequence shown here is derived from an EMBL/GenBank/DDBJ whole genome shotgun (WGS) entry which is preliminary data.</text>
</comment>
<dbReference type="EMBL" id="CAUOFW020004250">
    <property type="protein sequence ID" value="CAK9164627.1"/>
    <property type="molecule type" value="Genomic_DNA"/>
</dbReference>
<evidence type="ECO:0000256" key="2">
    <source>
        <dbReference type="ARBA" id="ARBA00022829"/>
    </source>
</evidence>
<feature type="compositionally biased region" description="Basic and acidic residues" evidence="3">
    <location>
        <begin position="146"/>
        <end position="155"/>
    </location>
</feature>
<feature type="region of interest" description="Disordered" evidence="3">
    <location>
        <begin position="139"/>
        <end position="208"/>
    </location>
</feature>
<dbReference type="PANTHER" id="PTHR34373">
    <property type="entry name" value="SHUGOSHIN 2"/>
    <property type="match status" value="1"/>
</dbReference>
<evidence type="ECO:0000259" key="4">
    <source>
        <dbReference type="Pfam" id="PF07557"/>
    </source>
</evidence>
<dbReference type="InterPro" id="IPR011515">
    <property type="entry name" value="Shugoshin_C"/>
</dbReference>
<evidence type="ECO:0000256" key="1">
    <source>
        <dbReference type="ARBA" id="ARBA00010845"/>
    </source>
</evidence>
<evidence type="ECO:0000313" key="6">
    <source>
        <dbReference type="EMBL" id="CAK9182819.1"/>
    </source>
</evidence>
<feature type="compositionally biased region" description="Basic and acidic residues" evidence="3">
    <location>
        <begin position="245"/>
        <end position="265"/>
    </location>
</feature>
<keyword evidence="7" id="KW-1185">Reference proteome</keyword>
<comment type="similarity">
    <text evidence="1">Belongs to the shugoshin family.</text>
</comment>
<feature type="domain" description="Shugoshin C-terminal" evidence="4">
    <location>
        <begin position="268"/>
        <end position="292"/>
    </location>
</feature>
<name>A0ABC8T5M5_9AQUA</name>
<organism evidence="5 7">
    <name type="scientific">Ilex paraguariensis</name>
    <name type="common">yerba mate</name>
    <dbReference type="NCBI Taxonomy" id="185542"/>
    <lineage>
        <taxon>Eukaryota</taxon>
        <taxon>Viridiplantae</taxon>
        <taxon>Streptophyta</taxon>
        <taxon>Embryophyta</taxon>
        <taxon>Tracheophyta</taxon>
        <taxon>Spermatophyta</taxon>
        <taxon>Magnoliopsida</taxon>
        <taxon>eudicotyledons</taxon>
        <taxon>Gunneridae</taxon>
        <taxon>Pentapetalae</taxon>
        <taxon>asterids</taxon>
        <taxon>campanulids</taxon>
        <taxon>Aquifoliales</taxon>
        <taxon>Aquifoliaceae</taxon>
        <taxon>Ilex</taxon>
    </lineage>
</organism>
<reference evidence="5 7" key="1">
    <citation type="submission" date="2024-02" db="EMBL/GenBank/DDBJ databases">
        <authorList>
            <person name="Vignale AGUSTIN F."/>
            <person name="Sosa J E."/>
            <person name="Modenutti C."/>
        </authorList>
    </citation>
    <scope>NUCLEOTIDE SEQUENCE [LARGE SCALE GENOMIC DNA]</scope>
</reference>
<dbReference type="InterPro" id="IPR044693">
    <property type="entry name" value="SGO_plant"/>
</dbReference>
<accession>A0ABC8T5M5</accession>
<dbReference type="AlphaFoldDB" id="A0ABC8T5M5"/>
<gene>
    <name evidence="5" type="ORF">ILEXP_LOCUS33769</name>
    <name evidence="6" type="ORF">ILEXP_LOCUS53041</name>
</gene>
<evidence type="ECO:0000256" key="3">
    <source>
        <dbReference type="SAM" id="MobiDB-lite"/>
    </source>
</evidence>
<dbReference type="EMBL" id="CAUOFW020008447">
    <property type="protein sequence ID" value="CAK9182819.1"/>
    <property type="molecule type" value="Genomic_DNA"/>
</dbReference>
<dbReference type="Proteomes" id="UP001642360">
    <property type="component" value="Unassembled WGS sequence"/>
</dbReference>
<sequence>MKGDRLAKRCSFGGIVKRRLSDITNSLPQPKSPINVEKPSLIDSSAKDYIDHLIKENMALMKLIADKNKIIELSGIELQKLRVSLQKLQLQNWNLAQSNGHVLAELNLGREKLKSLQHELVCKDASLKAKNVEFVGQGQLKGQTKGPKEEKDAIKKHILGGDSKPCNSNRRRSARSKSMGHSATSQQAAGEETTESKRRCLRRQSAGYKSHKQELVENLFEIEDAKFPIGSPMHEDGPAPSVSSVKKEDNDEKSTLGCEARDSKRTMGRPLRKAAEKVQSYKEIPLNIKMRRAG</sequence>
<evidence type="ECO:0000313" key="5">
    <source>
        <dbReference type="EMBL" id="CAK9164627.1"/>
    </source>
</evidence>
<evidence type="ECO:0000313" key="7">
    <source>
        <dbReference type="Proteomes" id="UP001642360"/>
    </source>
</evidence>